<feature type="domain" description="BTB" evidence="1">
    <location>
        <begin position="21"/>
        <end position="87"/>
    </location>
</feature>
<comment type="caution">
    <text evidence="2">The sequence shown here is derived from an EMBL/GenBank/DDBJ whole genome shotgun (WGS) entry which is preliminary data.</text>
</comment>
<name>A0A8H7P9T7_9APHY</name>
<dbReference type="AlphaFoldDB" id="A0A8H7P9T7"/>
<dbReference type="Gene3D" id="3.30.710.10">
    <property type="entry name" value="Potassium Channel Kv1.1, Chain A"/>
    <property type="match status" value="2"/>
</dbReference>
<dbReference type="PANTHER" id="PTHR45632">
    <property type="entry name" value="LD33804P"/>
    <property type="match status" value="1"/>
</dbReference>
<protein>
    <recommendedName>
        <fullName evidence="1">BTB domain-containing protein</fullName>
    </recommendedName>
</protein>
<dbReference type="PROSITE" id="PS50097">
    <property type="entry name" value="BTB"/>
    <property type="match status" value="1"/>
</dbReference>
<organism evidence="2 3">
    <name type="scientific">Rhodonia placenta</name>
    <dbReference type="NCBI Taxonomy" id="104341"/>
    <lineage>
        <taxon>Eukaryota</taxon>
        <taxon>Fungi</taxon>
        <taxon>Dikarya</taxon>
        <taxon>Basidiomycota</taxon>
        <taxon>Agaricomycotina</taxon>
        <taxon>Agaricomycetes</taxon>
        <taxon>Polyporales</taxon>
        <taxon>Adustoporiaceae</taxon>
        <taxon>Rhodonia</taxon>
    </lineage>
</organism>
<dbReference type="EMBL" id="JADOXO010000009">
    <property type="protein sequence ID" value="KAF9820565.1"/>
    <property type="molecule type" value="Genomic_DNA"/>
</dbReference>
<accession>A0A8H7P9T7</accession>
<dbReference type="InterPro" id="IPR011333">
    <property type="entry name" value="SKP1/BTB/POZ_sf"/>
</dbReference>
<dbReference type="InterPro" id="IPR000210">
    <property type="entry name" value="BTB/POZ_dom"/>
</dbReference>
<dbReference type="SMART" id="SM00225">
    <property type="entry name" value="BTB"/>
    <property type="match status" value="2"/>
</dbReference>
<dbReference type="Proteomes" id="UP000639403">
    <property type="component" value="Unassembled WGS sequence"/>
</dbReference>
<gene>
    <name evidence="2" type="ORF">IEO21_01268</name>
</gene>
<evidence type="ECO:0000259" key="1">
    <source>
        <dbReference type="PROSITE" id="PS50097"/>
    </source>
</evidence>
<sequence length="492" mass="54674">MKEGKKLVPSKASSPFDRTDADVILQSSDEVQFRVHRLILALASPLFADMFGLPLPRGSDGTTSEAIQTVQITETSHVLRILLEICYPVTNVQFSSLDDVHAVLKAAVKYDMSKVIEFAYTALSTFISSSALRVYAIACQHGAENVARDAARWAVRLVRGCREADLEDMSAGCYYRLWEHMRTGIEQVSYCFPKQLGDHKDTNESMSHISLASSLLDTPDADLTIVTSDGVRLHVSRQTISLCSPVLKEMLELTTCDPSSTSEGDTSNCERTAQSSLSVPEDSNIFVPTLLLSYPTGTPELNATQLVSLLSTAEKYRMQKATWLIKRQWPEFARTHPACSINLLFMHTLDEIRSMYVPELETSTAGLFYCLLQYHERRGKIFVGSNLVTWSSFIVKGETCSYCARSGRPSWMQSWMQGAAGILQRRPSSCTIKDIEGHAFQTLLSAAMSNCQSCRNGAPWLVSLSQITGILRYPSWNKKATGTRKPFLAETL</sequence>
<evidence type="ECO:0000313" key="3">
    <source>
        <dbReference type="Proteomes" id="UP000639403"/>
    </source>
</evidence>
<dbReference type="SUPFAM" id="SSF54695">
    <property type="entry name" value="POZ domain"/>
    <property type="match status" value="1"/>
</dbReference>
<dbReference type="Pfam" id="PF00651">
    <property type="entry name" value="BTB"/>
    <property type="match status" value="2"/>
</dbReference>
<reference evidence="2" key="1">
    <citation type="submission" date="2020-11" db="EMBL/GenBank/DDBJ databases">
        <authorList>
            <person name="Koelle M."/>
            <person name="Horta M.A.C."/>
            <person name="Nowrousian M."/>
            <person name="Ohm R.A."/>
            <person name="Benz P."/>
            <person name="Pilgard A."/>
        </authorList>
    </citation>
    <scope>NUCLEOTIDE SEQUENCE</scope>
    <source>
        <strain evidence="2">FPRL280</strain>
    </source>
</reference>
<proteinExistence type="predicted"/>
<reference evidence="2" key="2">
    <citation type="journal article" name="Front. Microbiol.">
        <title>Degradative Capacity of Two Strains of Rhodonia placenta: From Phenotype to Genotype.</title>
        <authorList>
            <person name="Kolle M."/>
            <person name="Horta M.A.C."/>
            <person name="Nowrousian M."/>
            <person name="Ohm R.A."/>
            <person name="Benz J.P."/>
            <person name="Pilgard A."/>
        </authorList>
    </citation>
    <scope>NUCLEOTIDE SEQUENCE</scope>
    <source>
        <strain evidence="2">FPRL280</strain>
    </source>
</reference>
<dbReference type="CDD" id="cd18186">
    <property type="entry name" value="BTB_POZ_ZBTB_KLHL-like"/>
    <property type="match status" value="1"/>
</dbReference>
<evidence type="ECO:0000313" key="2">
    <source>
        <dbReference type="EMBL" id="KAF9820565.1"/>
    </source>
</evidence>